<dbReference type="GO" id="GO:0045944">
    <property type="term" value="P:positive regulation of transcription by RNA polymerase II"/>
    <property type="evidence" value="ECO:0007669"/>
    <property type="project" value="TreeGrafter"/>
</dbReference>
<accession>A0A163J403</accession>
<dbReference type="Proteomes" id="UP000078561">
    <property type="component" value="Unassembled WGS sequence"/>
</dbReference>
<dbReference type="PANTHER" id="PTHR47257:SF1">
    <property type="entry name" value="PH-RESPONSE TRANSCRIPTION FACTOR PACC_RIM101"/>
    <property type="match status" value="1"/>
</dbReference>
<evidence type="ECO:0000256" key="7">
    <source>
        <dbReference type="ARBA" id="ARBA00023242"/>
    </source>
</evidence>
<dbReference type="InterPro" id="IPR036236">
    <property type="entry name" value="Znf_C2H2_sf"/>
</dbReference>
<dbReference type="OMA" id="KIHSEQH"/>
<reference evidence="12" key="1">
    <citation type="submission" date="2016-04" db="EMBL/GenBank/DDBJ databases">
        <authorList>
            <person name="Evans L.H."/>
            <person name="Alamgir A."/>
            <person name="Owens N."/>
            <person name="Weber N.D."/>
            <person name="Virtaneva K."/>
            <person name="Barbian K."/>
            <person name="Babar A."/>
            <person name="Rosenke K."/>
        </authorList>
    </citation>
    <scope>NUCLEOTIDE SEQUENCE [LARGE SCALE GENOMIC DNA]</scope>
    <source>
        <strain evidence="12">CBS 101.48</strain>
    </source>
</reference>
<dbReference type="AlphaFoldDB" id="A0A163J403"/>
<keyword evidence="2" id="KW-0678">Repressor</keyword>
<evidence type="ECO:0000256" key="8">
    <source>
        <dbReference type="ARBA" id="ARBA00038089"/>
    </source>
</evidence>
<evidence type="ECO:0000256" key="4">
    <source>
        <dbReference type="ARBA" id="ARBA00022737"/>
    </source>
</evidence>
<evidence type="ECO:0000313" key="13">
    <source>
        <dbReference type="Proteomes" id="UP000078561"/>
    </source>
</evidence>
<dbReference type="InterPro" id="IPR050806">
    <property type="entry name" value="pacC/RIM101"/>
</dbReference>
<dbReference type="SMART" id="SM00355">
    <property type="entry name" value="ZnF_C2H2"/>
    <property type="match status" value="3"/>
</dbReference>
<dbReference type="EMBL" id="LT551507">
    <property type="protein sequence ID" value="SAL97002.1"/>
    <property type="molecule type" value="Genomic_DNA"/>
</dbReference>
<dbReference type="STRING" id="4829.A0A163J403"/>
<feature type="domain" description="C2H2-type" evidence="11">
    <location>
        <begin position="72"/>
        <end position="99"/>
    </location>
</feature>
<feature type="region of interest" description="Disordered" evidence="10">
    <location>
        <begin position="422"/>
        <end position="489"/>
    </location>
</feature>
<evidence type="ECO:0000256" key="2">
    <source>
        <dbReference type="ARBA" id="ARBA00022491"/>
    </source>
</evidence>
<feature type="domain" description="C2H2-type" evidence="11">
    <location>
        <begin position="6"/>
        <end position="36"/>
    </location>
</feature>
<keyword evidence="6" id="KW-0862">Zinc</keyword>
<keyword evidence="5 9" id="KW-0863">Zinc-finger</keyword>
<dbReference type="OrthoDB" id="6155966at2759"/>
<evidence type="ECO:0000256" key="1">
    <source>
        <dbReference type="ARBA" id="ARBA00004123"/>
    </source>
</evidence>
<keyword evidence="13" id="KW-1185">Reference proteome</keyword>
<feature type="compositionally biased region" description="Low complexity" evidence="10">
    <location>
        <begin position="527"/>
        <end position="540"/>
    </location>
</feature>
<feature type="domain" description="C2H2-type" evidence="11">
    <location>
        <begin position="42"/>
        <end position="71"/>
    </location>
</feature>
<evidence type="ECO:0000256" key="6">
    <source>
        <dbReference type="ARBA" id="ARBA00022833"/>
    </source>
</evidence>
<evidence type="ECO:0000256" key="5">
    <source>
        <dbReference type="ARBA" id="ARBA00022771"/>
    </source>
</evidence>
<feature type="compositionally biased region" description="Polar residues" evidence="10">
    <location>
        <begin position="150"/>
        <end position="173"/>
    </location>
</feature>
<dbReference type="GO" id="GO:0008270">
    <property type="term" value="F:zinc ion binding"/>
    <property type="evidence" value="ECO:0007669"/>
    <property type="project" value="UniProtKB-KW"/>
</dbReference>
<feature type="compositionally biased region" description="Low complexity" evidence="10">
    <location>
        <begin position="461"/>
        <end position="473"/>
    </location>
</feature>
<comment type="similarity">
    <text evidence="8">Belongs to the pacC/RIM101 family.</text>
</comment>
<name>A0A163J403_ABSGL</name>
<dbReference type="GO" id="GO:0005634">
    <property type="term" value="C:nucleus"/>
    <property type="evidence" value="ECO:0007669"/>
    <property type="project" value="UniProtKB-SubCell"/>
</dbReference>
<feature type="region of interest" description="Disordered" evidence="10">
    <location>
        <begin position="510"/>
        <end position="543"/>
    </location>
</feature>
<evidence type="ECO:0000313" key="12">
    <source>
        <dbReference type="EMBL" id="SAL97002.1"/>
    </source>
</evidence>
<dbReference type="InParanoid" id="A0A163J403"/>
<organism evidence="12">
    <name type="scientific">Absidia glauca</name>
    <name type="common">Pin mould</name>
    <dbReference type="NCBI Taxonomy" id="4829"/>
    <lineage>
        <taxon>Eukaryota</taxon>
        <taxon>Fungi</taxon>
        <taxon>Fungi incertae sedis</taxon>
        <taxon>Mucoromycota</taxon>
        <taxon>Mucoromycotina</taxon>
        <taxon>Mucoromycetes</taxon>
        <taxon>Mucorales</taxon>
        <taxon>Cunninghamellaceae</taxon>
        <taxon>Absidia</taxon>
    </lineage>
</organism>
<feature type="compositionally biased region" description="Basic and acidic residues" evidence="10">
    <location>
        <begin position="426"/>
        <end position="435"/>
    </location>
</feature>
<dbReference type="SUPFAM" id="SSF57667">
    <property type="entry name" value="beta-beta-alpha zinc fingers"/>
    <property type="match status" value="2"/>
</dbReference>
<feature type="compositionally biased region" description="Low complexity" evidence="10">
    <location>
        <begin position="190"/>
        <end position="218"/>
    </location>
</feature>
<evidence type="ECO:0000256" key="3">
    <source>
        <dbReference type="ARBA" id="ARBA00022723"/>
    </source>
</evidence>
<protein>
    <recommendedName>
        <fullName evidence="11">C2H2-type domain-containing protein</fullName>
    </recommendedName>
</protein>
<dbReference type="InterPro" id="IPR013087">
    <property type="entry name" value="Znf_C2H2_type"/>
</dbReference>
<comment type="subcellular location">
    <subcellularLocation>
        <location evidence="1">Nucleus</location>
    </subcellularLocation>
</comment>
<evidence type="ECO:0000259" key="11">
    <source>
        <dbReference type="PROSITE" id="PS50157"/>
    </source>
</evidence>
<sequence>MDNEIFTCLWQGCSRQYFDAEQLYSHLTNDHVGRKSMGNLCLTCHWVNCDVTVVKRDHITSHLRVHVPLKPHRCSYCKKAFKRPQDLKKHEKIHSEEHAAGLRSYHPQQQQILTPPRQPQYDMGHLSPFNNNNNTNSPLHPVSPPHSAYSEDTTASSNDNGNWLYSSVSPSTDMSDHFPGDPSTFSPISYQQQQQQHQHQQQQHQQQQQQQQYQQQPPQVFSFESPEQAMSGLIFPMDMNAKPEYNDDIAQRLDYLQNMMDTDGITPSQLNINISSEQQLADMNAWLAQLSESIGSPGMLQQSSMNNGASLPLDDYDDLLQNPTTPPNNTAYTDPSSAMMIYPTANDDMYVRSAPIQQHDMYQQQQQQQQQWMNVMAMEQQPMTTGHRQHYTTVPDLVPMFQPEVRSTMNFTSAKGLEKYNNPADAKVDKKEETQSFKPAKSSSHPVEDKQNLTTMINVFSSADSSSNNNSSNKKAVPEDDKKTNSNADDQVTDLLVTFNDLAVSDETAVYPQKSAAKKPSDTALYPTKQPTTTKKPLPTDQHRKLLNQVSSWINDLYEQKKASAAPASSSVKVN</sequence>
<evidence type="ECO:0000256" key="9">
    <source>
        <dbReference type="PROSITE-ProRule" id="PRU00042"/>
    </source>
</evidence>
<dbReference type="Gene3D" id="3.30.160.60">
    <property type="entry name" value="Classic Zinc Finger"/>
    <property type="match status" value="2"/>
</dbReference>
<keyword evidence="4" id="KW-0677">Repeat</keyword>
<keyword evidence="3" id="KW-0479">Metal-binding</keyword>
<feature type="region of interest" description="Disordered" evidence="10">
    <location>
        <begin position="115"/>
        <end position="218"/>
    </location>
</feature>
<dbReference type="PROSITE" id="PS00028">
    <property type="entry name" value="ZINC_FINGER_C2H2_1"/>
    <property type="match status" value="3"/>
</dbReference>
<evidence type="ECO:0000256" key="10">
    <source>
        <dbReference type="SAM" id="MobiDB-lite"/>
    </source>
</evidence>
<keyword evidence="7" id="KW-0539">Nucleus</keyword>
<dbReference type="PROSITE" id="PS50157">
    <property type="entry name" value="ZINC_FINGER_C2H2_2"/>
    <property type="match status" value="3"/>
</dbReference>
<dbReference type="PANTHER" id="PTHR47257">
    <property type="entry name" value="PH-RESPONSE TRANSCRIPTION FACTOR PACC/RIM101"/>
    <property type="match status" value="1"/>
</dbReference>
<gene>
    <name evidence="12" type="primary">ABSGL_02460.1 scaffold 3452</name>
</gene>
<proteinExistence type="inferred from homology"/>
<dbReference type="FunFam" id="3.30.160.60:FF:000100">
    <property type="entry name" value="Zinc finger 45-like"/>
    <property type="match status" value="1"/>
</dbReference>